<keyword evidence="3" id="KW-1185">Reference proteome</keyword>
<accession>A0A1X6MWJ9</accession>
<organism evidence="2 3">
    <name type="scientific">Postia placenta MAD-698-R-SB12</name>
    <dbReference type="NCBI Taxonomy" id="670580"/>
    <lineage>
        <taxon>Eukaryota</taxon>
        <taxon>Fungi</taxon>
        <taxon>Dikarya</taxon>
        <taxon>Basidiomycota</taxon>
        <taxon>Agaricomycotina</taxon>
        <taxon>Agaricomycetes</taxon>
        <taxon>Polyporales</taxon>
        <taxon>Adustoporiaceae</taxon>
        <taxon>Rhodonia</taxon>
    </lineage>
</organism>
<keyword evidence="1" id="KW-0812">Transmembrane</keyword>
<keyword evidence="1" id="KW-0472">Membrane</keyword>
<dbReference type="EMBL" id="KZ110600">
    <property type="protein sequence ID" value="OSX60729.1"/>
    <property type="molecule type" value="Genomic_DNA"/>
</dbReference>
<gene>
    <name evidence="2" type="ORF">POSPLADRAFT_1048101</name>
</gene>
<proteinExistence type="predicted"/>
<dbReference type="Proteomes" id="UP000194127">
    <property type="component" value="Unassembled WGS sequence"/>
</dbReference>
<keyword evidence="1" id="KW-1133">Transmembrane helix</keyword>
<dbReference type="GeneID" id="36324389"/>
<evidence type="ECO:0000256" key="1">
    <source>
        <dbReference type="SAM" id="Phobius"/>
    </source>
</evidence>
<protein>
    <submittedName>
        <fullName evidence="2">Uncharacterized protein</fullName>
    </submittedName>
</protein>
<evidence type="ECO:0000313" key="2">
    <source>
        <dbReference type="EMBL" id="OSX60729.1"/>
    </source>
</evidence>
<feature type="transmembrane region" description="Helical" evidence="1">
    <location>
        <begin position="39"/>
        <end position="58"/>
    </location>
</feature>
<reference evidence="2 3" key="1">
    <citation type="submission" date="2017-04" db="EMBL/GenBank/DDBJ databases">
        <title>Genome Sequence of the Model Brown-Rot Fungus Postia placenta SB12.</title>
        <authorList>
            <consortium name="DOE Joint Genome Institute"/>
            <person name="Gaskell J."/>
            <person name="Kersten P."/>
            <person name="Larrondo L.F."/>
            <person name="Canessa P."/>
            <person name="Martinez D."/>
            <person name="Hibbett D."/>
            <person name="Schmoll M."/>
            <person name="Kubicek C.P."/>
            <person name="Martinez A.T."/>
            <person name="Yadav J."/>
            <person name="Master E."/>
            <person name="Magnuson J.K."/>
            <person name="James T."/>
            <person name="Yaver D."/>
            <person name="Berka R."/>
            <person name="Labutti K."/>
            <person name="Lipzen A."/>
            <person name="Aerts A."/>
            <person name="Barry K."/>
            <person name="Henrissat B."/>
            <person name="Blanchette R."/>
            <person name="Grigoriev I."/>
            <person name="Cullen D."/>
        </authorList>
    </citation>
    <scope>NUCLEOTIDE SEQUENCE [LARGE SCALE GENOMIC DNA]</scope>
    <source>
        <strain evidence="2 3">MAD-698-R-SB12</strain>
    </source>
</reference>
<dbReference type="OrthoDB" id="2746700at2759"/>
<sequence length="202" mass="21561">MSTLPLIHIDLNPTMGALFVGILLGSILKVAVLCSSTRILDTLSLAMIAHGLYVYLISDYMDPLALAYMSCISGGAETWLNMPDFKALADAGNIMTSDAMIQLIILYTITTGLLPTLCEHTPRNSRTDCNDKGVAIRLNSRGSIRSRGAETEISAKFSSMRFRAGGDEPSATINSSTELDSVTDLPNPVEDGKIGGLMVAAM</sequence>
<dbReference type="AlphaFoldDB" id="A0A1X6MWJ9"/>
<feature type="transmembrane region" description="Helical" evidence="1">
    <location>
        <begin position="99"/>
        <end position="118"/>
    </location>
</feature>
<name>A0A1X6MWJ9_9APHY</name>
<dbReference type="RefSeq" id="XP_024337523.1">
    <property type="nucleotide sequence ID" value="XM_024479439.1"/>
</dbReference>
<evidence type="ECO:0000313" key="3">
    <source>
        <dbReference type="Proteomes" id="UP000194127"/>
    </source>
</evidence>
<feature type="transmembrane region" description="Helical" evidence="1">
    <location>
        <begin position="15"/>
        <end position="32"/>
    </location>
</feature>